<name>A0A0D5LQV5_MAREN</name>
<dbReference type="RefSeq" id="WP_045682040.1">
    <property type="nucleotide sequence ID" value="NZ_CP010803.1"/>
</dbReference>
<dbReference type="InterPro" id="IPR021874">
    <property type="entry name" value="Phage_Mu_Gp27"/>
</dbReference>
<dbReference type="EMBL" id="CP010803">
    <property type="protein sequence ID" value="AJY46491.1"/>
    <property type="molecule type" value="Genomic_DNA"/>
</dbReference>
<organism evidence="1 2">
    <name type="scientific">Martelella endophytica</name>
    <dbReference type="NCBI Taxonomy" id="1486262"/>
    <lineage>
        <taxon>Bacteria</taxon>
        <taxon>Pseudomonadati</taxon>
        <taxon>Pseudomonadota</taxon>
        <taxon>Alphaproteobacteria</taxon>
        <taxon>Hyphomicrobiales</taxon>
        <taxon>Aurantimonadaceae</taxon>
        <taxon>Martelella</taxon>
    </lineage>
</organism>
<proteinExistence type="predicted"/>
<dbReference type="PATRIC" id="fig|1486262.3.peg.2823"/>
<dbReference type="AlphaFoldDB" id="A0A0D5LQV5"/>
<dbReference type="Proteomes" id="UP000032611">
    <property type="component" value="Chromosome"/>
</dbReference>
<reference evidence="1 2" key="1">
    <citation type="journal article" date="2015" name="Genome Announc.">
        <title>Complete genome sequence of Martelella endophytica YC6887, which has antifungal activity associated with a halophyte.</title>
        <authorList>
            <person name="Khan A."/>
            <person name="Khan H."/>
            <person name="Chung E.J."/>
            <person name="Hossain M.T."/>
            <person name="Chung Y.R."/>
        </authorList>
    </citation>
    <scope>NUCLEOTIDE SEQUENCE [LARGE SCALE GENOMIC DNA]</scope>
    <source>
        <strain evidence="1">YC6887</strain>
    </source>
</reference>
<dbReference type="KEGG" id="mey:TM49_13675"/>
<accession>A0A0D5LQV5</accession>
<dbReference type="STRING" id="1486262.TM49_13675"/>
<dbReference type="Pfam" id="PF11985">
    <property type="entry name" value="Phage_Mu_Gp27"/>
    <property type="match status" value="1"/>
</dbReference>
<protein>
    <submittedName>
        <fullName evidence="1">Phage protein</fullName>
    </submittedName>
</protein>
<sequence length="197" mass="21857">MGRGRGRLSKIDLLPAECDDVVAWAAQELANRDRTQTDIYPEFCEKLLAIQGEYGVAFDIPSFTAFNRYSVKLAQMTRRLEQTREIARTISERMDAEASDELTLIAAEAIKTLVFELLTAGGESGIDPKGAMQLAAALRSATQAQGVSTSRRHKVEAEFKAKVGQAMDAIEDQEDKLTPDGKEALRRIREDIYGIFK</sequence>
<keyword evidence="2" id="KW-1185">Reference proteome</keyword>
<dbReference type="OrthoDB" id="7594814at2"/>
<evidence type="ECO:0000313" key="1">
    <source>
        <dbReference type="EMBL" id="AJY46491.1"/>
    </source>
</evidence>
<gene>
    <name evidence="1" type="ORF">TM49_13675</name>
</gene>
<evidence type="ECO:0000313" key="2">
    <source>
        <dbReference type="Proteomes" id="UP000032611"/>
    </source>
</evidence>
<dbReference type="HOGENOM" id="CLU_120444_0_0_5"/>